<reference evidence="1 2" key="1">
    <citation type="submission" date="2014-11" db="EMBL/GenBank/DDBJ databases">
        <title>Complete Genome Sequence of Pseudoalteromonas sp. Strain OCN003 Isolated from Kaneohe Bay, Oahu, Hawaii.</title>
        <authorList>
            <person name="Beurmann S."/>
            <person name="Videau P."/>
            <person name="Ushijima B."/>
            <person name="Smith A.M."/>
            <person name="Aeby G.S."/>
            <person name="Callahan S.M."/>
            <person name="Belcaid M."/>
        </authorList>
    </citation>
    <scope>NUCLEOTIDE SEQUENCE [LARGE SCALE GENOMIC DNA]</scope>
    <source>
        <strain evidence="1 2">OCN003</strain>
    </source>
</reference>
<dbReference type="HOGENOM" id="CLU_384864_0_0_6"/>
<dbReference type="Proteomes" id="UP000030341">
    <property type="component" value="Chromosome 1"/>
</dbReference>
<dbReference type="EMBL" id="CP009888">
    <property type="protein sequence ID" value="AIY65748.1"/>
    <property type="molecule type" value="Genomic_DNA"/>
</dbReference>
<accession>A0A0A7EGS9</accession>
<keyword evidence="2" id="KW-1185">Reference proteome</keyword>
<evidence type="ECO:0000313" key="1">
    <source>
        <dbReference type="EMBL" id="AIY65748.1"/>
    </source>
</evidence>
<dbReference type="eggNOG" id="ENOG5031BX8">
    <property type="taxonomic scope" value="Bacteria"/>
</dbReference>
<evidence type="ECO:0000313" key="2">
    <source>
        <dbReference type="Proteomes" id="UP000030341"/>
    </source>
</evidence>
<name>A0A0A7EGS9_9GAMM</name>
<gene>
    <name evidence="1" type="ORF">OM33_11785</name>
</gene>
<dbReference type="KEGG" id="pseo:OM33_11785"/>
<dbReference type="AlphaFoldDB" id="A0A0A7EGS9"/>
<protein>
    <submittedName>
        <fullName evidence="1">Uncharacterized protein</fullName>
    </submittedName>
</protein>
<dbReference type="STRING" id="1348114.OM33_11785"/>
<organism evidence="1 2">
    <name type="scientific">Pseudoalteromonas piratica</name>
    <dbReference type="NCBI Taxonomy" id="1348114"/>
    <lineage>
        <taxon>Bacteria</taxon>
        <taxon>Pseudomonadati</taxon>
        <taxon>Pseudomonadota</taxon>
        <taxon>Gammaproteobacteria</taxon>
        <taxon>Alteromonadales</taxon>
        <taxon>Pseudoalteromonadaceae</taxon>
        <taxon>Pseudoalteromonas</taxon>
    </lineage>
</organism>
<dbReference type="OrthoDB" id="7033735at2"/>
<dbReference type="RefSeq" id="WP_038641952.1">
    <property type="nucleotide sequence ID" value="NZ_CP009888.1"/>
</dbReference>
<sequence length="689" mass="78584">MSEDNNNPYIASVNDGFSIRHPNFASLSIWGETGKKLVLAYNDFFSRYNGSSPYGIVRTVLLQMPDFAQQSFVDFKSEKSVTDFLYGFRTHIYTTSNLRASLPTRNNYWMAFRRYIEFAMQEKVIAKGLIPPGNKKLNNRNVTRKNQLIEKLNSDEPIDNKTIINISLSRTDDEYLDELEQEFRAVKNAFLNAALREINEIKEQYLKGERLANEVSWSNLSTKLINADLNGKPFHDTDTNCKLHLFRPTHPKFIQNSLCYILNKHDGLFLGYENCGLDLSPDLALQYLATNANVIKNTEWDGYLGRVTSRTLVPFFVYLLVKFPNYRMYSLLNAEIESEPESSTTLTSVGEDNDVLRFTIDKARAHEEKSGYLDKESQEILNLLIDLTTPFRNKLKHDNNPKYKKLWLVVNGGDSFGVPRPMNHKSLRRTFGLNARHIKSGKLARNDLAVANNSFLASHSALKNYIDTATINKLPPIEGILTWFDSLGDSAKAATVLGNTKKVTMDSYIPKPIQYLMNVRIIRRFQNLIICAATAGKDYMLEAVDFSTTKELHAFLADMLLGEPEGAKDAQHTLTIKQILNQKLNIHGNNAEQLEKSLDLCGKTKQVKVSISIDSLAALFLYEEHIFANDISLSPSQDTTCPTFWRDLAKTLHRLLPEHPSNRELSYIYHQSLIRTDELRDKVTFPKFS</sequence>
<proteinExistence type="predicted"/>